<dbReference type="Pfam" id="PF00071">
    <property type="entry name" value="Ras"/>
    <property type="match status" value="1"/>
</dbReference>
<evidence type="ECO:0000256" key="3">
    <source>
        <dbReference type="ARBA" id="ARBA00023134"/>
    </source>
</evidence>
<dbReference type="InterPro" id="IPR001806">
    <property type="entry name" value="Small_GTPase"/>
</dbReference>
<evidence type="ECO:0000256" key="2">
    <source>
        <dbReference type="ARBA" id="ARBA00022741"/>
    </source>
</evidence>
<dbReference type="SUPFAM" id="SSF52540">
    <property type="entry name" value="P-loop containing nucleoside triphosphate hydrolases"/>
    <property type="match status" value="1"/>
</dbReference>
<dbReference type="GO" id="GO:0012505">
    <property type="term" value="C:endomembrane system"/>
    <property type="evidence" value="ECO:0007669"/>
    <property type="project" value="UniProtKB-SubCell"/>
</dbReference>
<dbReference type="Gene3D" id="3.40.50.300">
    <property type="entry name" value="P-loop containing nucleotide triphosphate hydrolases"/>
    <property type="match status" value="1"/>
</dbReference>
<evidence type="ECO:0000256" key="1">
    <source>
        <dbReference type="ARBA" id="ARBA00004308"/>
    </source>
</evidence>
<comment type="subcellular location">
    <subcellularLocation>
        <location evidence="1">Endomembrane system</location>
    </subcellularLocation>
</comment>
<dbReference type="InterPro" id="IPR050227">
    <property type="entry name" value="Rab"/>
</dbReference>
<dbReference type="GO" id="GO:0005525">
    <property type="term" value="F:GTP binding"/>
    <property type="evidence" value="ECO:0007669"/>
    <property type="project" value="UniProtKB-KW"/>
</dbReference>
<name>A0A813XZZ4_ADIRI</name>
<dbReference type="AlphaFoldDB" id="A0A813XZZ4"/>
<evidence type="ECO:0000313" key="5">
    <source>
        <dbReference type="EMBL" id="CAF0878411.1"/>
    </source>
</evidence>
<reference evidence="5" key="1">
    <citation type="submission" date="2021-02" db="EMBL/GenBank/DDBJ databases">
        <authorList>
            <person name="Nowell W R."/>
        </authorList>
    </citation>
    <scope>NUCLEOTIDE SEQUENCE</scope>
</reference>
<keyword evidence="3" id="KW-0342">GTP-binding</keyword>
<organism evidence="5 8">
    <name type="scientific">Adineta ricciae</name>
    <name type="common">Rotifer</name>
    <dbReference type="NCBI Taxonomy" id="249248"/>
    <lineage>
        <taxon>Eukaryota</taxon>
        <taxon>Metazoa</taxon>
        <taxon>Spiralia</taxon>
        <taxon>Gnathifera</taxon>
        <taxon>Rotifera</taxon>
        <taxon>Eurotatoria</taxon>
        <taxon>Bdelloidea</taxon>
        <taxon>Adinetida</taxon>
        <taxon>Adinetidae</taxon>
        <taxon>Adineta</taxon>
    </lineage>
</organism>
<dbReference type="Proteomes" id="UP000663852">
    <property type="component" value="Unassembled WGS sequence"/>
</dbReference>
<keyword evidence="4" id="KW-0472">Membrane</keyword>
<keyword evidence="2" id="KW-0547">Nucleotide-binding</keyword>
<dbReference type="SMART" id="SM00173">
    <property type="entry name" value="RAS"/>
    <property type="match status" value="1"/>
</dbReference>
<dbReference type="InterPro" id="IPR005225">
    <property type="entry name" value="Small_GTP-bd"/>
</dbReference>
<dbReference type="PANTHER" id="PTHR47977">
    <property type="entry name" value="RAS-RELATED PROTEIN RAB"/>
    <property type="match status" value="1"/>
</dbReference>
<proteinExistence type="predicted"/>
<evidence type="ECO:0000313" key="7">
    <source>
        <dbReference type="Proteomes" id="UP000663828"/>
    </source>
</evidence>
<evidence type="ECO:0000256" key="4">
    <source>
        <dbReference type="ARBA" id="ARBA00023136"/>
    </source>
</evidence>
<comment type="caution">
    <text evidence="5">The sequence shown here is derived from an EMBL/GenBank/DDBJ whole genome shotgun (WGS) entry which is preliminary data.</text>
</comment>
<evidence type="ECO:0000313" key="8">
    <source>
        <dbReference type="Proteomes" id="UP000663852"/>
    </source>
</evidence>
<dbReference type="EMBL" id="CAJNOJ010000028">
    <property type="protein sequence ID" value="CAF0878411.1"/>
    <property type="molecule type" value="Genomic_DNA"/>
</dbReference>
<dbReference type="EMBL" id="CAJNOR010001822">
    <property type="protein sequence ID" value="CAF1204580.1"/>
    <property type="molecule type" value="Genomic_DNA"/>
</dbReference>
<dbReference type="GO" id="GO:0003924">
    <property type="term" value="F:GTPase activity"/>
    <property type="evidence" value="ECO:0007669"/>
    <property type="project" value="InterPro"/>
</dbReference>
<dbReference type="OrthoDB" id="9989112at2759"/>
<dbReference type="InterPro" id="IPR027417">
    <property type="entry name" value="P-loop_NTPase"/>
</dbReference>
<dbReference type="PRINTS" id="PR00449">
    <property type="entry name" value="RASTRNSFRMNG"/>
</dbReference>
<dbReference type="NCBIfam" id="TIGR00231">
    <property type="entry name" value="small_GTP"/>
    <property type="match status" value="1"/>
</dbReference>
<dbReference type="PROSITE" id="PS51421">
    <property type="entry name" value="RAS"/>
    <property type="match status" value="1"/>
</dbReference>
<dbReference type="CDD" id="cd00154">
    <property type="entry name" value="Rab"/>
    <property type="match status" value="1"/>
</dbReference>
<dbReference type="PROSITE" id="PS51420">
    <property type="entry name" value="RHO"/>
    <property type="match status" value="1"/>
</dbReference>
<accession>A0A813XZZ4</accession>
<protein>
    <submittedName>
        <fullName evidence="5">Uncharacterized protein</fullName>
    </submittedName>
</protein>
<dbReference type="SMART" id="SM00175">
    <property type="entry name" value="RAB"/>
    <property type="match status" value="1"/>
</dbReference>
<dbReference type="SMART" id="SM00174">
    <property type="entry name" value="RHO"/>
    <property type="match status" value="1"/>
</dbReference>
<gene>
    <name evidence="5" type="ORF">EDS130_LOCUS8658</name>
    <name evidence="6" type="ORF">XAT740_LOCUS23869</name>
</gene>
<keyword evidence="7" id="KW-1185">Reference proteome</keyword>
<dbReference type="PROSITE" id="PS51419">
    <property type="entry name" value="RAB"/>
    <property type="match status" value="1"/>
</dbReference>
<dbReference type="FunFam" id="3.40.50.300:FF:000586">
    <property type="entry name" value="Rab family GTPase"/>
    <property type="match status" value="1"/>
</dbReference>
<dbReference type="Proteomes" id="UP000663828">
    <property type="component" value="Unassembled WGS sequence"/>
</dbReference>
<sequence length="219" mass="24690">MSLDYVSRAEYDYLLKLLIVGDSGVGKTSILQRFATDYFKNDYVATVGVDFHIRTIDVDGHRCKLQVWDTAGQDRFRCVVSTFYRGAHGAMICFDITDKDSFQNVQTWLDTVYTSCPEDTPVFLVGTKSDLQYKRVIPYSTAKAYADKNQLVYLETSAKTNENILICFEDFTRSIVAHMNQMKLNSKEKAKPGVKIDLNSETKPITTSEGCFGASTCTI</sequence>
<dbReference type="SMART" id="SM00176">
    <property type="entry name" value="RAN"/>
    <property type="match status" value="1"/>
</dbReference>
<evidence type="ECO:0000313" key="6">
    <source>
        <dbReference type="EMBL" id="CAF1204580.1"/>
    </source>
</evidence>